<organism evidence="2 3">
    <name type="scientific">Corynebacterium xerosis</name>
    <dbReference type="NCBI Taxonomy" id="1725"/>
    <lineage>
        <taxon>Bacteria</taxon>
        <taxon>Bacillati</taxon>
        <taxon>Actinomycetota</taxon>
        <taxon>Actinomycetes</taxon>
        <taxon>Mycobacteriales</taxon>
        <taxon>Corynebacteriaceae</taxon>
        <taxon>Corynebacterium</taxon>
    </lineage>
</organism>
<evidence type="ECO:0000313" key="2">
    <source>
        <dbReference type="EMBL" id="MEX3529208.1"/>
    </source>
</evidence>
<protein>
    <recommendedName>
        <fullName evidence="4">DUF3093 domain-containing protein</fullName>
    </recommendedName>
</protein>
<keyword evidence="3" id="KW-1185">Reference proteome</keyword>
<comment type="caution">
    <text evidence="2">The sequence shown here is derived from an EMBL/GenBank/DDBJ whole genome shotgun (WGS) entry which is preliminary data.</text>
</comment>
<keyword evidence="1" id="KW-1133">Transmembrane helix</keyword>
<name>A0ABV3UWR4_9CORY</name>
<feature type="transmembrane region" description="Helical" evidence="1">
    <location>
        <begin position="37"/>
        <end position="57"/>
    </location>
</feature>
<gene>
    <name evidence="2" type="ORF">VVR64_09100</name>
</gene>
<evidence type="ECO:0000256" key="1">
    <source>
        <dbReference type="SAM" id="Phobius"/>
    </source>
</evidence>
<accession>A0ABV3UWR4</accession>
<keyword evidence="1" id="KW-0812">Transmembrane</keyword>
<keyword evidence="1" id="KW-0472">Membrane</keyword>
<sequence>MTFTVDPAPHQKWLIVTSIIIGLVVCVAWGFAPAALVMLAIVGGMAWWWFASVRIRVIVERGRVTVRGPFHRRELRASDIVGTQVVPVADGNDWLVKWPVMRGSPSPGDVRFDVRGMVGLRVATRGEGTVLVVFRDPGDASRCASAMRG</sequence>
<feature type="transmembrane region" description="Helical" evidence="1">
    <location>
        <begin position="12"/>
        <end position="31"/>
    </location>
</feature>
<dbReference type="Proteomes" id="UP001558353">
    <property type="component" value="Unassembled WGS sequence"/>
</dbReference>
<dbReference type="EMBL" id="JAYWMA010000009">
    <property type="protein sequence ID" value="MEX3529208.1"/>
    <property type="molecule type" value="Genomic_DNA"/>
</dbReference>
<dbReference type="RefSeq" id="WP_368522727.1">
    <property type="nucleotide sequence ID" value="NZ_JAYWMA010000009.1"/>
</dbReference>
<reference evidence="2 3" key="1">
    <citation type="journal article" date="2024" name="Fungal Genet. Biol.">
        <title>The porcine skin microbiome exhibits broad fungal antagonism.</title>
        <authorList>
            <person name="De La Cruz K.F."/>
            <person name="Townsend E.C."/>
            <person name="Alex Cheong J.Z."/>
            <person name="Salamzade R."/>
            <person name="Liu A."/>
            <person name="Sandstrom S."/>
            <person name="Davila E."/>
            <person name="Huang L."/>
            <person name="Xu K.H."/>
            <person name="Wu S.Y."/>
            <person name="Meudt J.J."/>
            <person name="Shanmuganayagam D."/>
            <person name="Gibson A.L.F."/>
            <person name="Kalan L.R."/>
        </authorList>
    </citation>
    <scope>NUCLEOTIDE SEQUENCE [LARGE SCALE GENOMIC DNA]</scope>
    <source>
        <strain evidence="2 3">LK2569</strain>
    </source>
</reference>
<evidence type="ECO:0000313" key="3">
    <source>
        <dbReference type="Proteomes" id="UP001558353"/>
    </source>
</evidence>
<proteinExistence type="predicted"/>
<evidence type="ECO:0008006" key="4">
    <source>
        <dbReference type="Google" id="ProtNLM"/>
    </source>
</evidence>